<comment type="similarity">
    <text evidence="2">Belongs to the ABC transporter superfamily.</text>
</comment>
<keyword evidence="5" id="KW-0547">Nucleotide-binding</keyword>
<accession>A0ABU2CDI0</accession>
<name>A0ABU2CDI0_9BURK</name>
<dbReference type="PANTHER" id="PTHR43297:SF2">
    <property type="entry name" value="DIPEPTIDE TRANSPORT ATP-BINDING PROTEIN DPPD"/>
    <property type="match status" value="1"/>
</dbReference>
<protein>
    <submittedName>
        <fullName evidence="9">Oligopeptide/dipeptide ABC transporter ATP-binding protein</fullName>
    </submittedName>
</protein>
<dbReference type="Pfam" id="PF08352">
    <property type="entry name" value="oligo_HPY"/>
    <property type="match status" value="1"/>
</dbReference>
<keyword evidence="10" id="KW-1185">Reference proteome</keyword>
<dbReference type="InterPro" id="IPR003593">
    <property type="entry name" value="AAA+_ATPase"/>
</dbReference>
<comment type="caution">
    <text evidence="9">The sequence shown here is derived from an EMBL/GenBank/DDBJ whole genome shotgun (WGS) entry which is preliminary data.</text>
</comment>
<dbReference type="PROSITE" id="PS50893">
    <property type="entry name" value="ABC_TRANSPORTER_2"/>
    <property type="match status" value="1"/>
</dbReference>
<comment type="subcellular location">
    <subcellularLocation>
        <location evidence="1">Cell inner membrane</location>
        <topology evidence="1">Peripheral membrane protein</topology>
    </subcellularLocation>
</comment>
<dbReference type="EMBL" id="JAVDXT010000004">
    <property type="protein sequence ID" value="MDR7379400.1"/>
    <property type="molecule type" value="Genomic_DNA"/>
</dbReference>
<evidence type="ECO:0000256" key="1">
    <source>
        <dbReference type="ARBA" id="ARBA00004417"/>
    </source>
</evidence>
<dbReference type="SMART" id="SM00382">
    <property type="entry name" value="AAA"/>
    <property type="match status" value="1"/>
</dbReference>
<organism evidence="9 10">
    <name type="scientific">Rhodoferax ferrireducens</name>
    <dbReference type="NCBI Taxonomy" id="192843"/>
    <lineage>
        <taxon>Bacteria</taxon>
        <taxon>Pseudomonadati</taxon>
        <taxon>Pseudomonadota</taxon>
        <taxon>Betaproteobacteria</taxon>
        <taxon>Burkholderiales</taxon>
        <taxon>Comamonadaceae</taxon>
        <taxon>Rhodoferax</taxon>
    </lineage>
</organism>
<dbReference type="SUPFAM" id="SSF52540">
    <property type="entry name" value="P-loop containing nucleoside triphosphate hydrolases"/>
    <property type="match status" value="1"/>
</dbReference>
<feature type="domain" description="ABC transporter" evidence="8">
    <location>
        <begin position="14"/>
        <end position="264"/>
    </location>
</feature>
<dbReference type="Proteomes" id="UP001180487">
    <property type="component" value="Unassembled WGS sequence"/>
</dbReference>
<evidence type="ECO:0000313" key="10">
    <source>
        <dbReference type="Proteomes" id="UP001180487"/>
    </source>
</evidence>
<reference evidence="9 10" key="1">
    <citation type="submission" date="2023-07" db="EMBL/GenBank/DDBJ databases">
        <title>Sorghum-associated microbial communities from plants grown in Nebraska, USA.</title>
        <authorList>
            <person name="Schachtman D."/>
        </authorList>
    </citation>
    <scope>NUCLEOTIDE SEQUENCE [LARGE SCALE GENOMIC DNA]</scope>
    <source>
        <strain evidence="9 10">BE313</strain>
    </source>
</reference>
<proteinExistence type="inferred from homology"/>
<evidence type="ECO:0000256" key="3">
    <source>
        <dbReference type="ARBA" id="ARBA00022448"/>
    </source>
</evidence>
<evidence type="ECO:0000313" key="9">
    <source>
        <dbReference type="EMBL" id="MDR7379400.1"/>
    </source>
</evidence>
<dbReference type="Pfam" id="PF00005">
    <property type="entry name" value="ABC_tran"/>
    <property type="match status" value="1"/>
</dbReference>
<dbReference type="InterPro" id="IPR017871">
    <property type="entry name" value="ABC_transporter-like_CS"/>
</dbReference>
<dbReference type="InterPro" id="IPR027417">
    <property type="entry name" value="P-loop_NTPase"/>
</dbReference>
<keyword evidence="4" id="KW-1003">Cell membrane</keyword>
<evidence type="ECO:0000256" key="2">
    <source>
        <dbReference type="ARBA" id="ARBA00005417"/>
    </source>
</evidence>
<dbReference type="Gene3D" id="3.40.50.300">
    <property type="entry name" value="P-loop containing nucleotide triphosphate hydrolases"/>
    <property type="match status" value="1"/>
</dbReference>
<evidence type="ECO:0000256" key="7">
    <source>
        <dbReference type="ARBA" id="ARBA00023136"/>
    </source>
</evidence>
<evidence type="ECO:0000256" key="6">
    <source>
        <dbReference type="ARBA" id="ARBA00022840"/>
    </source>
</evidence>
<dbReference type="PANTHER" id="PTHR43297">
    <property type="entry name" value="OLIGOPEPTIDE TRANSPORT ATP-BINDING PROTEIN APPD"/>
    <property type="match status" value="1"/>
</dbReference>
<sequence length="340" mass="36281">MTTTATTFAEVPLLEVRGLRTQFNTRAGVLPVVDGVSFTLGRGKVLGLVGESGSGKSVTGFSIMGLVDAPGKVVGGEVLFKGQDLTQMQPSALRQLQGDRIAMIFQDPMATLNPVLRVDTQMVEAVRAHRKVSHTQAWNHARDTLGLMGIASPEDRLRAYPHQLSGGMRQRVAIAIAMLHGPDLIIADEPTTALDVTIQAQILSEVQKLVRERGTSLVWISHDLSVVAGLADEIAVMYAGRIVEHGSVDDVLDHPQHPYTQGLIGSLPSANRRGARLKQIPGMAPSLLDMPPGCAFAPRCTRASSACAVPPGLTQPRAQQPGHQVRCFHPGAVAPAKEFA</sequence>
<dbReference type="CDD" id="cd03257">
    <property type="entry name" value="ABC_NikE_OppD_transporters"/>
    <property type="match status" value="1"/>
</dbReference>
<keyword evidence="7" id="KW-0472">Membrane</keyword>
<keyword evidence="3" id="KW-0813">Transport</keyword>
<dbReference type="PROSITE" id="PS00211">
    <property type="entry name" value="ABC_TRANSPORTER_1"/>
    <property type="match status" value="1"/>
</dbReference>
<evidence type="ECO:0000256" key="5">
    <source>
        <dbReference type="ARBA" id="ARBA00022741"/>
    </source>
</evidence>
<dbReference type="InterPro" id="IPR013563">
    <property type="entry name" value="Oligopep_ABC_C"/>
</dbReference>
<dbReference type="RefSeq" id="WP_310376006.1">
    <property type="nucleotide sequence ID" value="NZ_JAVDXT010000004.1"/>
</dbReference>
<dbReference type="GO" id="GO:0005524">
    <property type="term" value="F:ATP binding"/>
    <property type="evidence" value="ECO:0007669"/>
    <property type="project" value="UniProtKB-KW"/>
</dbReference>
<keyword evidence="6 9" id="KW-0067">ATP-binding</keyword>
<evidence type="ECO:0000256" key="4">
    <source>
        <dbReference type="ARBA" id="ARBA00022475"/>
    </source>
</evidence>
<gene>
    <name evidence="9" type="ORF">J2X19_004094</name>
</gene>
<dbReference type="InterPro" id="IPR003439">
    <property type="entry name" value="ABC_transporter-like_ATP-bd"/>
</dbReference>
<dbReference type="NCBIfam" id="TIGR01727">
    <property type="entry name" value="oligo_HPY"/>
    <property type="match status" value="1"/>
</dbReference>
<evidence type="ECO:0000259" key="8">
    <source>
        <dbReference type="PROSITE" id="PS50893"/>
    </source>
</evidence>
<dbReference type="InterPro" id="IPR050388">
    <property type="entry name" value="ABC_Ni/Peptide_Import"/>
</dbReference>